<reference evidence="2 3" key="1">
    <citation type="submission" date="2019-10" db="EMBL/GenBank/DDBJ databases">
        <title>Nonomuraea sp. nov., isolated from Phyllanthus amarus.</title>
        <authorList>
            <person name="Klykleung N."/>
            <person name="Tanasupawat S."/>
        </authorList>
    </citation>
    <scope>NUCLEOTIDE SEQUENCE [LARGE SCALE GENOMIC DNA]</scope>
    <source>
        <strain evidence="2 3">PA1-10</strain>
    </source>
</reference>
<gene>
    <name evidence="2" type="ORF">FH608_013625</name>
</gene>
<dbReference type="InterPro" id="IPR005493">
    <property type="entry name" value="RraA/RraA-like"/>
</dbReference>
<name>A0A5C4WNR4_9ACTN</name>
<dbReference type="Proteomes" id="UP000312512">
    <property type="component" value="Unassembled WGS sequence"/>
</dbReference>
<evidence type="ECO:0000313" key="2">
    <source>
        <dbReference type="EMBL" id="KAB8195381.1"/>
    </source>
</evidence>
<evidence type="ECO:0000313" key="3">
    <source>
        <dbReference type="Proteomes" id="UP000312512"/>
    </source>
</evidence>
<dbReference type="Gene3D" id="3.50.30.40">
    <property type="entry name" value="Ribonuclease E inhibitor RraA/RraA-like"/>
    <property type="match status" value="1"/>
</dbReference>
<dbReference type="Pfam" id="PF03737">
    <property type="entry name" value="RraA-like"/>
    <property type="match status" value="1"/>
</dbReference>
<dbReference type="RefSeq" id="WP_139630820.1">
    <property type="nucleotide sequence ID" value="NZ_VDLX02000004.1"/>
</dbReference>
<feature type="binding site" evidence="1">
    <location>
        <begin position="50"/>
        <end position="53"/>
    </location>
    <ligand>
        <name>substrate</name>
    </ligand>
</feature>
<evidence type="ECO:0000256" key="1">
    <source>
        <dbReference type="PIRSR" id="PIRSR605493-1"/>
    </source>
</evidence>
<sequence>MPGRAVAGPARTAPCGQDDNRAVHEVTAHVRPGEVVVLTMPEPRPVALLGDLLATQAPVRGAVAVPAADVERTVTAVRERLAKEAGLRARWRAGELSYDVYGMRAEDES</sequence>
<dbReference type="AlphaFoldDB" id="A0A5C4WNR4"/>
<dbReference type="InterPro" id="IPR036704">
    <property type="entry name" value="RraA/RraA-like_sf"/>
</dbReference>
<proteinExistence type="predicted"/>
<comment type="caution">
    <text evidence="2">The sequence shown here is derived from an EMBL/GenBank/DDBJ whole genome shotgun (WGS) entry which is preliminary data.</text>
</comment>
<dbReference type="EMBL" id="VDLX02000004">
    <property type="protein sequence ID" value="KAB8195381.1"/>
    <property type="molecule type" value="Genomic_DNA"/>
</dbReference>
<organism evidence="2 3">
    <name type="scientific">Nonomuraea phyllanthi</name>
    <dbReference type="NCBI Taxonomy" id="2219224"/>
    <lineage>
        <taxon>Bacteria</taxon>
        <taxon>Bacillati</taxon>
        <taxon>Actinomycetota</taxon>
        <taxon>Actinomycetes</taxon>
        <taxon>Streptosporangiales</taxon>
        <taxon>Streptosporangiaceae</taxon>
        <taxon>Nonomuraea</taxon>
    </lineage>
</organism>
<accession>A0A5C4WNR4</accession>
<keyword evidence="3" id="KW-1185">Reference proteome</keyword>
<protein>
    <submittedName>
        <fullName evidence="2">Uncharacterized protein</fullName>
    </submittedName>
</protein>
<dbReference type="OrthoDB" id="943692at2"/>
<dbReference type="SUPFAM" id="SSF89562">
    <property type="entry name" value="RraA-like"/>
    <property type="match status" value="1"/>
</dbReference>